<reference evidence="1 2" key="1">
    <citation type="submission" date="2021-06" db="EMBL/GenBank/DDBJ databases">
        <authorList>
            <person name="Palmer J.M."/>
        </authorList>
    </citation>
    <scope>NUCLEOTIDE SEQUENCE [LARGE SCALE GENOMIC DNA]</scope>
    <source>
        <strain evidence="1 2">GA_2019</strain>
        <tissue evidence="1">Muscle</tissue>
    </source>
</reference>
<sequence>KARFEKGKELLEAEFRSLLTRYSKPVPPIVILDAISVDEDLELQEEAVLEHLPEAVLQDIICISGWLVEYGRNQGTAVY</sequence>
<dbReference type="Proteomes" id="UP001476798">
    <property type="component" value="Unassembled WGS sequence"/>
</dbReference>
<evidence type="ECO:0000313" key="1">
    <source>
        <dbReference type="EMBL" id="MEQ2189822.1"/>
    </source>
</evidence>
<dbReference type="Gene3D" id="1.20.1280.170">
    <property type="entry name" value="Exocyst complex component Exo70"/>
    <property type="match status" value="1"/>
</dbReference>
<dbReference type="InterPro" id="IPR016159">
    <property type="entry name" value="Cullin_repeat-like_dom_sf"/>
</dbReference>
<name>A0ABV0Q2P8_9TELE</name>
<gene>
    <name evidence="1" type="primary">EXOC7</name>
    <name evidence="1" type="ORF">GOODEAATRI_029322</name>
</gene>
<comment type="caution">
    <text evidence="1">The sequence shown here is derived from an EMBL/GenBank/DDBJ whole genome shotgun (WGS) entry which is preliminary data.</text>
</comment>
<feature type="non-terminal residue" evidence="1">
    <location>
        <position position="1"/>
    </location>
</feature>
<protein>
    <submittedName>
        <fullName evidence="1">Exocyst complex component 7</fullName>
    </submittedName>
</protein>
<dbReference type="EMBL" id="JAHRIO010094256">
    <property type="protein sequence ID" value="MEQ2189822.1"/>
    <property type="molecule type" value="Genomic_DNA"/>
</dbReference>
<accession>A0ABV0Q2P8</accession>
<organism evidence="1 2">
    <name type="scientific">Goodea atripinnis</name>
    <dbReference type="NCBI Taxonomy" id="208336"/>
    <lineage>
        <taxon>Eukaryota</taxon>
        <taxon>Metazoa</taxon>
        <taxon>Chordata</taxon>
        <taxon>Craniata</taxon>
        <taxon>Vertebrata</taxon>
        <taxon>Euteleostomi</taxon>
        <taxon>Actinopterygii</taxon>
        <taxon>Neopterygii</taxon>
        <taxon>Teleostei</taxon>
        <taxon>Neoteleostei</taxon>
        <taxon>Acanthomorphata</taxon>
        <taxon>Ovalentaria</taxon>
        <taxon>Atherinomorphae</taxon>
        <taxon>Cyprinodontiformes</taxon>
        <taxon>Goodeidae</taxon>
        <taxon>Goodea</taxon>
    </lineage>
</organism>
<proteinExistence type="predicted"/>
<keyword evidence="2" id="KW-1185">Reference proteome</keyword>
<dbReference type="SUPFAM" id="SSF74788">
    <property type="entry name" value="Cullin repeat-like"/>
    <property type="match status" value="1"/>
</dbReference>
<evidence type="ECO:0000313" key="2">
    <source>
        <dbReference type="Proteomes" id="UP001476798"/>
    </source>
</evidence>